<dbReference type="Gene3D" id="1.10.490.110">
    <property type="entry name" value="Uncharacterized conserved protein DUF2267"/>
    <property type="match status" value="1"/>
</dbReference>
<dbReference type="AlphaFoldDB" id="A0A0E4FZT4"/>
<accession>A0A0E4FZT4</accession>
<dbReference type="InterPro" id="IPR018727">
    <property type="entry name" value="DUF2267"/>
</dbReference>
<evidence type="ECO:0008006" key="3">
    <source>
        <dbReference type="Google" id="ProtNLM"/>
    </source>
</evidence>
<organism evidence="1 2">
    <name type="scientific">Bradyrhizobium diazoefficiens</name>
    <dbReference type="NCBI Taxonomy" id="1355477"/>
    <lineage>
        <taxon>Bacteria</taxon>
        <taxon>Pseudomonadati</taxon>
        <taxon>Pseudomonadota</taxon>
        <taxon>Alphaproteobacteria</taxon>
        <taxon>Hyphomicrobiales</taxon>
        <taxon>Nitrobacteraceae</taxon>
        <taxon>Bradyrhizobium</taxon>
    </lineage>
</organism>
<evidence type="ECO:0000313" key="1">
    <source>
        <dbReference type="EMBL" id="BAR62147.1"/>
    </source>
</evidence>
<proteinExistence type="predicted"/>
<gene>
    <name evidence="1" type="ORF">NK6_9003</name>
</gene>
<reference evidence="1 2" key="1">
    <citation type="submission" date="2014-11" db="EMBL/GenBank/DDBJ databases">
        <title>Symbiosis island explosion on the genome of extra-slow-growing strains of soybean bradyrhizobia with massive insertion sequences.</title>
        <authorList>
            <person name="Iida T."/>
            <person name="Minamisawa K."/>
        </authorList>
    </citation>
    <scope>NUCLEOTIDE SEQUENCE [LARGE SCALE GENOMIC DNA]</scope>
    <source>
        <strain evidence="1 2">NK6</strain>
    </source>
</reference>
<sequence>MDHSVQETNVWLKAIDEQLALENRHQAYSALRAVLHALRDRLPPEVAVKLGAQLPIMVRGIYYEGWHMAATPTKERHIDEFAAHIARELPPQFPINPLRTARAVYEILWEKLDPGEFEKLMAHLPASLRNLQG</sequence>
<dbReference type="Pfam" id="PF10025">
    <property type="entry name" value="DUF2267"/>
    <property type="match status" value="1"/>
</dbReference>
<dbReference type="InterPro" id="IPR038282">
    <property type="entry name" value="DUF2267_sf"/>
</dbReference>
<dbReference type="EMBL" id="AP014685">
    <property type="protein sequence ID" value="BAR62147.1"/>
    <property type="molecule type" value="Genomic_DNA"/>
</dbReference>
<dbReference type="Proteomes" id="UP000063308">
    <property type="component" value="Chromosome"/>
</dbReference>
<protein>
    <recommendedName>
        <fullName evidence="3">DUF2267 domain-containing protein</fullName>
    </recommendedName>
</protein>
<evidence type="ECO:0000313" key="2">
    <source>
        <dbReference type="Proteomes" id="UP000063308"/>
    </source>
</evidence>
<name>A0A0E4FZT4_9BRAD</name>